<gene>
    <name evidence="2" type="ORF">Sangu_3054100</name>
</gene>
<evidence type="ECO:0000313" key="2">
    <source>
        <dbReference type="EMBL" id="KAL0305064.1"/>
    </source>
</evidence>
<dbReference type="InterPro" id="IPR013103">
    <property type="entry name" value="RVT_2"/>
</dbReference>
<sequence>MGCYLRNQMKHLNRMMQHHLNLQFPLMMFESSVENLDYLRDLPKGVRPVGCNRVYKHKLGADGEDTTFKARLVAKGFTQRPRVDFEENYSPVAMAKSIRILLTIAAWYDYKR</sequence>
<protein>
    <submittedName>
        <fullName evidence="2">Retrovirus-related Pol polyprotein from transposon RE2</fullName>
    </submittedName>
</protein>
<dbReference type="AlphaFoldDB" id="A0AAW2KF67"/>
<dbReference type="Pfam" id="PF07727">
    <property type="entry name" value="RVT_2"/>
    <property type="match status" value="1"/>
</dbReference>
<name>A0AAW2KF67_9LAMI</name>
<reference evidence="2" key="2">
    <citation type="journal article" date="2024" name="Plant">
        <title>Genomic evolution and insights into agronomic trait innovations of Sesamum species.</title>
        <authorList>
            <person name="Miao H."/>
            <person name="Wang L."/>
            <person name="Qu L."/>
            <person name="Liu H."/>
            <person name="Sun Y."/>
            <person name="Le M."/>
            <person name="Wang Q."/>
            <person name="Wei S."/>
            <person name="Zheng Y."/>
            <person name="Lin W."/>
            <person name="Duan Y."/>
            <person name="Cao H."/>
            <person name="Xiong S."/>
            <person name="Wang X."/>
            <person name="Wei L."/>
            <person name="Li C."/>
            <person name="Ma Q."/>
            <person name="Ju M."/>
            <person name="Zhao R."/>
            <person name="Li G."/>
            <person name="Mu C."/>
            <person name="Tian Q."/>
            <person name="Mei H."/>
            <person name="Zhang T."/>
            <person name="Gao T."/>
            <person name="Zhang H."/>
        </authorList>
    </citation>
    <scope>NUCLEOTIDE SEQUENCE</scope>
    <source>
        <strain evidence="2">G01</strain>
    </source>
</reference>
<comment type="caution">
    <text evidence="2">The sequence shown here is derived from an EMBL/GenBank/DDBJ whole genome shotgun (WGS) entry which is preliminary data.</text>
</comment>
<feature type="domain" description="Reverse transcriptase Ty1/copia-type" evidence="1">
    <location>
        <begin position="39"/>
        <end position="109"/>
    </location>
</feature>
<dbReference type="EMBL" id="JACGWK010000154">
    <property type="protein sequence ID" value="KAL0305064.1"/>
    <property type="molecule type" value="Genomic_DNA"/>
</dbReference>
<reference evidence="2" key="1">
    <citation type="submission" date="2020-06" db="EMBL/GenBank/DDBJ databases">
        <authorList>
            <person name="Li T."/>
            <person name="Hu X."/>
            <person name="Zhang T."/>
            <person name="Song X."/>
            <person name="Zhang H."/>
            <person name="Dai N."/>
            <person name="Sheng W."/>
            <person name="Hou X."/>
            <person name="Wei L."/>
        </authorList>
    </citation>
    <scope>NUCLEOTIDE SEQUENCE</scope>
    <source>
        <strain evidence="2">G01</strain>
        <tissue evidence="2">Leaf</tissue>
    </source>
</reference>
<organism evidence="2">
    <name type="scientific">Sesamum angustifolium</name>
    <dbReference type="NCBI Taxonomy" id="2727405"/>
    <lineage>
        <taxon>Eukaryota</taxon>
        <taxon>Viridiplantae</taxon>
        <taxon>Streptophyta</taxon>
        <taxon>Embryophyta</taxon>
        <taxon>Tracheophyta</taxon>
        <taxon>Spermatophyta</taxon>
        <taxon>Magnoliopsida</taxon>
        <taxon>eudicotyledons</taxon>
        <taxon>Gunneridae</taxon>
        <taxon>Pentapetalae</taxon>
        <taxon>asterids</taxon>
        <taxon>lamiids</taxon>
        <taxon>Lamiales</taxon>
        <taxon>Pedaliaceae</taxon>
        <taxon>Sesamum</taxon>
    </lineage>
</organism>
<evidence type="ECO:0000259" key="1">
    <source>
        <dbReference type="Pfam" id="PF07727"/>
    </source>
</evidence>
<proteinExistence type="predicted"/>
<accession>A0AAW2KF67</accession>